<keyword evidence="5" id="KW-0418">Kinase</keyword>
<dbReference type="PANTHER" id="PTHR46161:SF3">
    <property type="entry name" value="NUCLEOSIDE DIPHOSPHATE KINASE DDB_G0292928-RELATED"/>
    <property type="match status" value="1"/>
</dbReference>
<comment type="caution">
    <text evidence="7">Lacks conserved residue(s) required for the propagation of feature annotation.</text>
</comment>
<proteinExistence type="inferred from homology"/>
<dbReference type="GO" id="GO:0016301">
    <property type="term" value="F:kinase activity"/>
    <property type="evidence" value="ECO:0007669"/>
    <property type="project" value="UniProtKB-KW"/>
</dbReference>
<dbReference type="OrthoDB" id="2162449at2759"/>
<dbReference type="PANTHER" id="PTHR46161">
    <property type="entry name" value="NUCLEOSIDE DIPHOSPHATE KINASE"/>
    <property type="match status" value="1"/>
</dbReference>
<dbReference type="AlphaFoldDB" id="A0A8H6ZS46"/>
<dbReference type="InterPro" id="IPR036850">
    <property type="entry name" value="NDK-like_dom_sf"/>
</dbReference>
<feature type="region of interest" description="Disordered" evidence="8">
    <location>
        <begin position="56"/>
        <end position="76"/>
    </location>
</feature>
<dbReference type="VEuPathDB" id="FungiDB:PC9H_010698"/>
<dbReference type="Proteomes" id="UP000623687">
    <property type="component" value="Unassembled WGS sequence"/>
</dbReference>
<evidence type="ECO:0000259" key="9">
    <source>
        <dbReference type="SMART" id="SM00562"/>
    </source>
</evidence>
<evidence type="ECO:0000256" key="7">
    <source>
        <dbReference type="PROSITE-ProRule" id="PRU00706"/>
    </source>
</evidence>
<dbReference type="RefSeq" id="XP_036627574.1">
    <property type="nucleotide sequence ID" value="XM_036780191.1"/>
</dbReference>
<comment type="caution">
    <text evidence="10">The sequence shown here is derived from an EMBL/GenBank/DDBJ whole genome shotgun (WGS) entry which is preliminary data.</text>
</comment>
<dbReference type="Gene3D" id="3.30.70.141">
    <property type="entry name" value="Nucleoside diphosphate kinase-like domain"/>
    <property type="match status" value="1"/>
</dbReference>
<feature type="compositionally biased region" description="Basic residues" evidence="8">
    <location>
        <begin position="580"/>
        <end position="590"/>
    </location>
</feature>
<evidence type="ECO:0000256" key="5">
    <source>
        <dbReference type="ARBA" id="ARBA00022777"/>
    </source>
</evidence>
<accession>A0A8H6ZS46</accession>
<evidence type="ECO:0000256" key="1">
    <source>
        <dbReference type="ARBA" id="ARBA00008142"/>
    </source>
</evidence>
<dbReference type="Pfam" id="PF00334">
    <property type="entry name" value="NDK"/>
    <property type="match status" value="1"/>
</dbReference>
<gene>
    <name evidence="10" type="ORF">PC9H_010698</name>
</gene>
<feature type="compositionally biased region" description="Basic and acidic residues" evidence="8">
    <location>
        <begin position="384"/>
        <end position="401"/>
    </location>
</feature>
<keyword evidence="4" id="KW-0547">Nucleotide-binding</keyword>
<feature type="region of interest" description="Disordered" evidence="8">
    <location>
        <begin position="365"/>
        <end position="590"/>
    </location>
</feature>
<feature type="compositionally biased region" description="Basic and acidic residues" evidence="8">
    <location>
        <begin position="280"/>
        <end position="295"/>
    </location>
</feature>
<evidence type="ECO:0000256" key="4">
    <source>
        <dbReference type="ARBA" id="ARBA00022741"/>
    </source>
</evidence>
<dbReference type="GeneID" id="59380516"/>
<feature type="region of interest" description="Disordered" evidence="8">
    <location>
        <begin position="1"/>
        <end position="41"/>
    </location>
</feature>
<evidence type="ECO:0000313" key="10">
    <source>
        <dbReference type="EMBL" id="KAF7422542.1"/>
    </source>
</evidence>
<dbReference type="EMBL" id="JACETU010000008">
    <property type="protein sequence ID" value="KAF7422542.1"/>
    <property type="molecule type" value="Genomic_DNA"/>
</dbReference>
<sequence length="590" mass="63074">MAFNEFGEDTLASNPGDGLDSESPRRNAFELSGPLVGDEADDHQNVLLLQEHQQPDEYDEEAAMTPQMPPISRSTSSKITRTVAIIKTHALSHRFDVEARIQEAGFEIVKERQMVFDTETDPETLDELFGEDARSLAEGPVWVYVLERHRAVEVWTTLMGPRDPNTAAVQAPNSLRGLYGISLAQNGFMGSEDLEIAEIQIASLFASSPPFPTTDLPAGNERFDSIRSMTSSVLEAIRQNAADGDEYAASSVTQPSTAGGESRSTKSGTSRKTSRASSFRARDLPATHAEPDIKPRMSRASALRAGLPVEKTHVGPRAPLDKERLAKTFANVPGHKRAQTIQVASTAAPTIAPRMTRAASLRLGLTPPAPAARPRPPVAPVSKKSKDTVVEESAAAKKDTFEGVPGHKRRESISVASAKPPSIAPRLNKSAALRQTKEAAPPSSFMFKGPSTQKYPGSRSNSVASFNDPHSRPASQSSVRGLASRPSMSRPASTIAIRPPSATPKPTVRSNGKVHEPLTTKAVNGAQKNDTPSEPAAAPVKRKPRPSSLAAPSITPRPNKSAMLRAAKMEAQNAAANAKAPRRKLGPAVA</sequence>
<reference evidence="10" key="1">
    <citation type="submission" date="2019-07" db="EMBL/GenBank/DDBJ databases">
        <authorList>
            <person name="Palmer J.M."/>
        </authorList>
    </citation>
    <scope>NUCLEOTIDE SEQUENCE</scope>
    <source>
        <strain evidence="10">PC9</strain>
    </source>
</reference>
<feature type="region of interest" description="Disordered" evidence="8">
    <location>
        <begin position="244"/>
        <end position="296"/>
    </location>
</feature>
<dbReference type="SUPFAM" id="SSF54919">
    <property type="entry name" value="Nucleoside diphosphate kinase, NDK"/>
    <property type="match status" value="1"/>
</dbReference>
<keyword evidence="6" id="KW-0067">ATP-binding</keyword>
<evidence type="ECO:0000256" key="6">
    <source>
        <dbReference type="ARBA" id="ARBA00022840"/>
    </source>
</evidence>
<feature type="compositionally biased region" description="Polar residues" evidence="8">
    <location>
        <begin position="450"/>
        <end position="465"/>
    </location>
</feature>
<dbReference type="InterPro" id="IPR034907">
    <property type="entry name" value="NDK-like_dom"/>
</dbReference>
<evidence type="ECO:0000256" key="2">
    <source>
        <dbReference type="ARBA" id="ARBA00017632"/>
    </source>
</evidence>
<keyword evidence="3" id="KW-0808">Transferase</keyword>
<name>A0A8H6ZS46_PLEOS</name>
<feature type="compositionally biased region" description="Low complexity" evidence="8">
    <location>
        <begin position="569"/>
        <end position="579"/>
    </location>
</feature>
<evidence type="ECO:0000256" key="3">
    <source>
        <dbReference type="ARBA" id="ARBA00022679"/>
    </source>
</evidence>
<dbReference type="SMART" id="SM00562">
    <property type="entry name" value="NDK"/>
    <property type="match status" value="1"/>
</dbReference>
<feature type="compositionally biased region" description="Low complexity" evidence="8">
    <location>
        <begin position="259"/>
        <end position="278"/>
    </location>
</feature>
<comment type="similarity">
    <text evidence="1 7">Belongs to the NDK family.</text>
</comment>
<evidence type="ECO:0000256" key="8">
    <source>
        <dbReference type="SAM" id="MobiDB-lite"/>
    </source>
</evidence>
<feature type="compositionally biased region" description="Pro residues" evidence="8">
    <location>
        <begin position="367"/>
        <end position="379"/>
    </location>
</feature>
<organism evidence="10 11">
    <name type="scientific">Pleurotus ostreatus</name>
    <name type="common">Oyster mushroom</name>
    <name type="synonym">White-rot fungus</name>
    <dbReference type="NCBI Taxonomy" id="5322"/>
    <lineage>
        <taxon>Eukaryota</taxon>
        <taxon>Fungi</taxon>
        <taxon>Dikarya</taxon>
        <taxon>Basidiomycota</taxon>
        <taxon>Agaricomycotina</taxon>
        <taxon>Agaricomycetes</taxon>
        <taxon>Agaricomycetidae</taxon>
        <taxon>Agaricales</taxon>
        <taxon>Pleurotineae</taxon>
        <taxon>Pleurotaceae</taxon>
        <taxon>Pleurotus</taxon>
    </lineage>
</organism>
<evidence type="ECO:0000313" key="11">
    <source>
        <dbReference type="Proteomes" id="UP000623687"/>
    </source>
</evidence>
<feature type="domain" description="Nucleoside diphosphate kinase-like" evidence="9">
    <location>
        <begin position="79"/>
        <end position="212"/>
    </location>
</feature>
<dbReference type="GO" id="GO:0005524">
    <property type="term" value="F:ATP binding"/>
    <property type="evidence" value="ECO:0007669"/>
    <property type="project" value="UniProtKB-KW"/>
</dbReference>
<protein>
    <recommendedName>
        <fullName evidence="2">Nucleoside diphosphate kinase</fullName>
    </recommendedName>
</protein>
<keyword evidence="11" id="KW-1185">Reference proteome</keyword>
<dbReference type="PROSITE" id="PS51374">
    <property type="entry name" value="NDPK_LIKE"/>
    <property type="match status" value="1"/>
</dbReference>